<keyword evidence="4 10" id="KW-0031">Aminopeptidase</keyword>
<reference evidence="14 15" key="2">
    <citation type="submission" date="2015-05" db="EMBL/GenBank/DDBJ databases">
        <authorList>
            <person name="Morales-Cruz A."/>
            <person name="Amrine K.C."/>
            <person name="Cantu D."/>
        </authorList>
    </citation>
    <scope>NUCLEOTIDE SEQUENCE [LARGE SCALE GENOMIC DNA]</scope>
    <source>
        <strain evidence="14">UCRPC4</strain>
    </source>
</reference>
<dbReference type="FunFam" id="2.40.110.10:FF:000020">
    <property type="entry name" value="Putative acyl-CoA dehydrogenase YdbM"/>
    <property type="match status" value="1"/>
</dbReference>
<evidence type="ECO:0000256" key="2">
    <source>
        <dbReference type="ARBA" id="ARBA00004496"/>
    </source>
</evidence>
<dbReference type="InterPro" id="IPR000073">
    <property type="entry name" value="AB_hydrolase_1"/>
</dbReference>
<sequence length="1055" mass="118971">MSSTVSVPVPRPPETDPTVYDIHHQKWSSTTLPKTEKEWIERAAEVAKILAEDVGVRDREQKIPTAEVSLLKSSGLLKLLGPAKYGGGEQPWDIAYKVIREVAKGDGSLGMVLGYHLLWSWTANVVGTLEQQERVQETIIKNNYLVGGAVNPRDSDLKIKSDGDHIVFDGFKNFNTGGVISDLLVLEGVYEDTNAHIFALAPTKQPGLQFAHNWNNIGLRLTESGSVKIEGVRVPWEEALGWDPKEKKPIDSVLGIPWPSLLLPTIQLVFSNFYIGIALGALTYASKYTVANTRPWPFGGDNKEKATDEFYILERYGSFKAHLLAAEALADKAGSVIANIYTTKSENRASLTARERGEAAEWVASVKIVATDVALEVTAGVFEVTGARATSVKVGLDRFWRDVRTHTLHDPVAYKRREVGRYALLDEVPEPTWAHPVIVIGRMSDRSTDAKVDPVKGYVHEDAFDSGYLKVDDLHTIYYEQYGKRDGKPALFLHGGPGGSISKDSVTSFFNPQVYRVVAFDQRGCGRSTPRSELRNNTTQHLVQDIETLRQHLGINQWFLVFGGSWGSLLSFVYAQTHPESVGSMILRGIFAARKWEFDWFYQAGGGATVYADRYEAFRDHIPREEQHDLVAAYHKRFHSADPEIKAAAARSWSAWELSTGTLHFDPAVQLALLDEENFADTFAGMETHYFVNGCFIEDGQILKKENIAKIAHIPNRIERQRISTSSQWLPIQTVYHCIIAAAFAMNQRGFPDVLGANWFRIAVVRTRRYIFLVHKSDCVAVAGKREILTKLIDSYVAYHGSEPPLRCDILVKARAAVLSAMREIDTYASQKGQLDHLMEVMPLMWLSPTDSGHFIPSYMLRLSRDQECYYFIIWWNIEPPCSPPNWKGPWLRYRETAGADPLEPIECLPLRSNQVAQSIPLVLLKIRIRQDLMALKETFAVVGRRLPSELSDMIMQMVIQFPIVAESMKFLEHQDLTKLIDQVDLQIAELYNEVKEMNPYFWQILANKERYAEVEIKQYERGSEEAGHVLVQETYAGWAETPGALDVIRKRLNN</sequence>
<dbReference type="Gene3D" id="3.40.50.1820">
    <property type="entry name" value="alpha/beta hydrolase"/>
    <property type="match status" value="1"/>
</dbReference>
<comment type="subcellular location">
    <subcellularLocation>
        <location evidence="2">Cytoplasm</location>
    </subcellularLocation>
</comment>
<comment type="similarity">
    <text evidence="3 10">Belongs to the peptidase S33 family.</text>
</comment>
<dbReference type="FunFam" id="1.10.540.10:FF:000025">
    <property type="entry name" value="Related to Dibenzothiophene desulfurization enzyme C"/>
    <property type="match status" value="1"/>
</dbReference>
<dbReference type="InterPro" id="IPR037069">
    <property type="entry name" value="AcylCoA_DH/ox_N_sf"/>
</dbReference>
<dbReference type="PANTHER" id="PTHR43722:SF1">
    <property type="entry name" value="PROLINE IMINOPEPTIDASE"/>
    <property type="match status" value="1"/>
</dbReference>
<dbReference type="OrthoDB" id="5356974at2759"/>
<dbReference type="Pfam" id="PF08028">
    <property type="entry name" value="Acyl-CoA_dh_2"/>
    <property type="match status" value="1"/>
</dbReference>
<evidence type="ECO:0000259" key="13">
    <source>
        <dbReference type="Pfam" id="PF08028"/>
    </source>
</evidence>
<proteinExistence type="inferred from homology"/>
<dbReference type="AlphaFoldDB" id="A0A0G2E289"/>
<keyword evidence="6" id="KW-0285">Flavoprotein</keyword>
<comment type="caution">
    <text evidence="14">The sequence shown here is derived from an EMBL/GenBank/DDBJ whole genome shotgun (WGS) entry which is preliminary data.</text>
</comment>
<organism evidence="14 15">
    <name type="scientific">Phaeomoniella chlamydospora</name>
    <name type="common">Phaeoacremonium chlamydosporum</name>
    <dbReference type="NCBI Taxonomy" id="158046"/>
    <lineage>
        <taxon>Eukaryota</taxon>
        <taxon>Fungi</taxon>
        <taxon>Dikarya</taxon>
        <taxon>Ascomycota</taxon>
        <taxon>Pezizomycotina</taxon>
        <taxon>Eurotiomycetes</taxon>
        <taxon>Chaetothyriomycetidae</taxon>
        <taxon>Phaeomoniellales</taxon>
        <taxon>Phaeomoniellaceae</taxon>
        <taxon>Phaeomoniella</taxon>
    </lineage>
</organism>
<keyword evidence="7 10" id="KW-0645">Protease</keyword>
<feature type="domain" description="Acyl-CoA dehydrogenase C-terminal" evidence="13">
    <location>
        <begin position="268"/>
        <end position="409"/>
    </location>
</feature>
<dbReference type="PANTHER" id="PTHR43722">
    <property type="entry name" value="PROLINE IMINOPEPTIDASE"/>
    <property type="match status" value="1"/>
</dbReference>
<dbReference type="Gene3D" id="2.40.110.10">
    <property type="entry name" value="Butyryl-CoA Dehydrogenase, subunit A, domain 2"/>
    <property type="match status" value="1"/>
</dbReference>
<dbReference type="GO" id="GO:0005737">
    <property type="term" value="C:cytoplasm"/>
    <property type="evidence" value="ECO:0007669"/>
    <property type="project" value="UniProtKB-SubCell"/>
</dbReference>
<evidence type="ECO:0000256" key="5">
    <source>
        <dbReference type="ARBA" id="ARBA00022490"/>
    </source>
</evidence>
<keyword evidence="8 10" id="KW-0378">Hydrolase</keyword>
<feature type="domain" description="Acyl-CoA dehydrogenase/oxidase N-terminal" evidence="12">
    <location>
        <begin position="47"/>
        <end position="139"/>
    </location>
</feature>
<evidence type="ECO:0000313" key="14">
    <source>
        <dbReference type="EMBL" id="KKY17182.1"/>
    </source>
</evidence>
<dbReference type="SUPFAM" id="SSF56645">
    <property type="entry name" value="Acyl-CoA dehydrogenase NM domain-like"/>
    <property type="match status" value="1"/>
</dbReference>
<evidence type="ECO:0000256" key="3">
    <source>
        <dbReference type="ARBA" id="ARBA00010088"/>
    </source>
</evidence>
<evidence type="ECO:0000256" key="8">
    <source>
        <dbReference type="ARBA" id="ARBA00022801"/>
    </source>
</evidence>
<dbReference type="InterPro" id="IPR013107">
    <property type="entry name" value="Acyl-CoA_DH_C"/>
</dbReference>
<comment type="catalytic activity">
    <reaction evidence="1 10">
        <text>Release of N-terminal proline from a peptide.</text>
        <dbReference type="EC" id="3.4.11.5"/>
    </reaction>
</comment>
<evidence type="ECO:0000259" key="12">
    <source>
        <dbReference type="Pfam" id="PF02771"/>
    </source>
</evidence>
<dbReference type="Proteomes" id="UP000053317">
    <property type="component" value="Unassembled WGS sequence"/>
</dbReference>
<dbReference type="InterPro" id="IPR013786">
    <property type="entry name" value="AcylCoA_DH/ox_N"/>
</dbReference>
<dbReference type="EMBL" id="LCWF01000149">
    <property type="protein sequence ID" value="KKY17182.1"/>
    <property type="molecule type" value="Genomic_DNA"/>
</dbReference>
<protein>
    <recommendedName>
        <fullName evidence="10">Proline iminopeptidase</fullName>
        <ecNumber evidence="10">3.4.11.5</ecNumber>
    </recommendedName>
</protein>
<accession>A0A0G2E289</accession>
<reference evidence="14 15" key="1">
    <citation type="submission" date="2015-05" db="EMBL/GenBank/DDBJ databases">
        <title>Distinctive expansion of gene families associated with plant cell wall degradation and secondary metabolism in the genomes of grapevine trunk pathogens.</title>
        <authorList>
            <person name="Lawrence D.P."/>
            <person name="Travadon R."/>
            <person name="Rolshausen P.E."/>
            <person name="Baumgartner K."/>
        </authorList>
    </citation>
    <scope>NUCLEOTIDE SEQUENCE [LARGE SCALE GENOMIC DNA]</scope>
    <source>
        <strain evidence="14">UCRPC4</strain>
    </source>
</reference>
<dbReference type="Pfam" id="PF02771">
    <property type="entry name" value="Acyl-CoA_dh_N"/>
    <property type="match status" value="1"/>
</dbReference>
<dbReference type="InterPro" id="IPR002410">
    <property type="entry name" value="Peptidase_S33"/>
</dbReference>
<dbReference type="InterPro" id="IPR005944">
    <property type="entry name" value="Pro_iminopeptidase"/>
</dbReference>
<feature type="domain" description="AB hydrolase-1" evidence="11">
    <location>
        <begin position="491"/>
        <end position="656"/>
    </location>
</feature>
<dbReference type="InterPro" id="IPR009100">
    <property type="entry name" value="AcylCoA_DH/oxidase_NM_dom_sf"/>
</dbReference>
<dbReference type="GO" id="GO:0006508">
    <property type="term" value="P:proteolysis"/>
    <property type="evidence" value="ECO:0007669"/>
    <property type="project" value="UniProtKB-KW"/>
</dbReference>
<dbReference type="SUPFAM" id="SSF53474">
    <property type="entry name" value="alpha/beta-Hydrolases"/>
    <property type="match status" value="1"/>
</dbReference>
<dbReference type="GO" id="GO:0004177">
    <property type="term" value="F:aminopeptidase activity"/>
    <property type="evidence" value="ECO:0007669"/>
    <property type="project" value="UniProtKB-KW"/>
</dbReference>
<keyword evidence="9" id="KW-0560">Oxidoreductase</keyword>
<name>A0A0G2E289_PHACM</name>
<dbReference type="GO" id="GO:0050660">
    <property type="term" value="F:flavin adenine dinucleotide binding"/>
    <property type="evidence" value="ECO:0007669"/>
    <property type="project" value="InterPro"/>
</dbReference>
<evidence type="ECO:0000256" key="10">
    <source>
        <dbReference type="RuleBase" id="RU003421"/>
    </source>
</evidence>
<dbReference type="Gene3D" id="1.10.540.10">
    <property type="entry name" value="Acyl-CoA dehydrogenase/oxidase, N-terminal domain"/>
    <property type="match status" value="1"/>
</dbReference>
<gene>
    <name evidence="14" type="ORF">UCRPC4_g05675</name>
</gene>
<dbReference type="SUPFAM" id="SSF47203">
    <property type="entry name" value="Acyl-CoA dehydrogenase C-terminal domain-like"/>
    <property type="match status" value="1"/>
</dbReference>
<dbReference type="InterPro" id="IPR046373">
    <property type="entry name" value="Acyl-CoA_Oxase/DH_mid-dom_sf"/>
</dbReference>
<evidence type="ECO:0000256" key="7">
    <source>
        <dbReference type="ARBA" id="ARBA00022670"/>
    </source>
</evidence>
<evidence type="ECO:0000256" key="9">
    <source>
        <dbReference type="ARBA" id="ARBA00023002"/>
    </source>
</evidence>
<evidence type="ECO:0000313" key="15">
    <source>
        <dbReference type="Proteomes" id="UP000053317"/>
    </source>
</evidence>
<evidence type="ECO:0000259" key="11">
    <source>
        <dbReference type="Pfam" id="PF00561"/>
    </source>
</evidence>
<dbReference type="Pfam" id="PF00561">
    <property type="entry name" value="Abhydrolase_1"/>
    <property type="match status" value="1"/>
</dbReference>
<dbReference type="Gene3D" id="1.20.140.10">
    <property type="entry name" value="Butyryl-CoA Dehydrogenase, subunit A, domain 3"/>
    <property type="match status" value="1"/>
</dbReference>
<evidence type="ECO:0000256" key="6">
    <source>
        <dbReference type="ARBA" id="ARBA00022630"/>
    </source>
</evidence>
<evidence type="ECO:0000256" key="1">
    <source>
        <dbReference type="ARBA" id="ARBA00001585"/>
    </source>
</evidence>
<dbReference type="InterPro" id="IPR029058">
    <property type="entry name" value="AB_hydrolase_fold"/>
</dbReference>
<keyword evidence="5" id="KW-0963">Cytoplasm</keyword>
<dbReference type="GO" id="GO:0016627">
    <property type="term" value="F:oxidoreductase activity, acting on the CH-CH group of donors"/>
    <property type="evidence" value="ECO:0007669"/>
    <property type="project" value="InterPro"/>
</dbReference>
<dbReference type="NCBIfam" id="TIGR01249">
    <property type="entry name" value="pro_imino_pep_1"/>
    <property type="match status" value="1"/>
</dbReference>
<dbReference type="FunFam" id="1.20.140.10:FF:000032">
    <property type="entry name" value="Thermophilic desulfurizing enzyme family protein"/>
    <property type="match status" value="1"/>
</dbReference>
<keyword evidence="15" id="KW-1185">Reference proteome</keyword>
<dbReference type="EC" id="3.4.11.5" evidence="10"/>
<evidence type="ECO:0000256" key="4">
    <source>
        <dbReference type="ARBA" id="ARBA00022438"/>
    </source>
</evidence>
<dbReference type="PRINTS" id="PR00793">
    <property type="entry name" value="PROAMNOPTASE"/>
</dbReference>
<dbReference type="InterPro" id="IPR036250">
    <property type="entry name" value="AcylCo_DH-like_C"/>
</dbReference>